<feature type="compositionally biased region" description="Low complexity" evidence="1">
    <location>
        <begin position="52"/>
        <end position="63"/>
    </location>
</feature>
<keyword evidence="3" id="KW-1185">Reference proteome</keyword>
<protein>
    <submittedName>
        <fullName evidence="2">Uncharacterized protein</fullName>
    </submittedName>
</protein>
<evidence type="ECO:0000256" key="1">
    <source>
        <dbReference type="SAM" id="MobiDB-lite"/>
    </source>
</evidence>
<dbReference type="EMBL" id="BONI01000025">
    <property type="protein sequence ID" value="GIG06600.1"/>
    <property type="molecule type" value="Genomic_DNA"/>
</dbReference>
<dbReference type="Proteomes" id="UP000630887">
    <property type="component" value="Unassembled WGS sequence"/>
</dbReference>
<proteinExistence type="predicted"/>
<accession>A0A8J3L519</accession>
<evidence type="ECO:0000313" key="3">
    <source>
        <dbReference type="Proteomes" id="UP000630887"/>
    </source>
</evidence>
<organism evidence="2 3">
    <name type="scientific">Catellatospora coxensis</name>
    <dbReference type="NCBI Taxonomy" id="310354"/>
    <lineage>
        <taxon>Bacteria</taxon>
        <taxon>Bacillati</taxon>
        <taxon>Actinomycetota</taxon>
        <taxon>Actinomycetes</taxon>
        <taxon>Micromonosporales</taxon>
        <taxon>Micromonosporaceae</taxon>
        <taxon>Catellatospora</taxon>
    </lineage>
</organism>
<name>A0A8J3L519_9ACTN</name>
<feature type="region of interest" description="Disordered" evidence="1">
    <location>
        <begin position="28"/>
        <end position="65"/>
    </location>
</feature>
<sequence length="85" mass="8348">MAATSTCLPDLRAAATACGSVHGALAAPAPSGPDACSGPPWSRPGAAAQSVAATNPTTTADAAPRARHRELIPAIPTVLVAFTFV</sequence>
<reference evidence="2 3" key="1">
    <citation type="submission" date="2021-01" db="EMBL/GenBank/DDBJ databases">
        <title>Whole genome shotgun sequence of Catellatospora coxensis NBRC 107359.</title>
        <authorList>
            <person name="Komaki H."/>
            <person name="Tamura T."/>
        </authorList>
    </citation>
    <scope>NUCLEOTIDE SEQUENCE [LARGE SCALE GENOMIC DNA]</scope>
    <source>
        <strain evidence="2 3">NBRC 107359</strain>
    </source>
</reference>
<comment type="caution">
    <text evidence="2">The sequence shown here is derived from an EMBL/GenBank/DDBJ whole genome shotgun (WGS) entry which is preliminary data.</text>
</comment>
<dbReference type="AlphaFoldDB" id="A0A8J3L519"/>
<gene>
    <name evidence="2" type="ORF">Cco03nite_33000</name>
</gene>
<evidence type="ECO:0000313" key="2">
    <source>
        <dbReference type="EMBL" id="GIG06600.1"/>
    </source>
</evidence>